<evidence type="ECO:0000313" key="1">
    <source>
        <dbReference type="EMBL" id="WQG85433.1"/>
    </source>
</evidence>
<proteinExistence type="predicted"/>
<accession>A0ABZ0X4C0</accession>
<keyword evidence="2" id="KW-1185">Reference proteome</keyword>
<name>A0ABZ0X4C0_9GAMM</name>
<reference evidence="1 2" key="1">
    <citation type="submission" date="2023-11" db="EMBL/GenBank/DDBJ databases">
        <title>MicrobeMod: A computational toolkit for identifying prokaryotic methylation and restriction-modification with nanopore sequencing.</title>
        <authorList>
            <person name="Crits-Christoph A."/>
            <person name="Kang S.C."/>
            <person name="Lee H."/>
            <person name="Ostrov N."/>
        </authorList>
    </citation>
    <scope>NUCLEOTIDE SEQUENCE [LARGE SCALE GENOMIC DNA]</scope>
    <source>
        <strain evidence="1 2">DSMZ 16071</strain>
    </source>
</reference>
<sequence length="232" mass="26524">MAAIPLLVTSLIGCNQNSDQKVDNEKKKKWLNPNIVEHFEILDENYSNTRLQPYSPIQFKNNGERYLQNCMEIDAAPINSVVERQANLLIMAKLDCAIAKKFIHAKPATSSYLPQSLSIDYLKQLPANITPSFNEQQERNAQQKTLAELNINEINTVQDNVFEVLLNDVLSVKITEVARADFNADEIEDLMIMTEWLVTDSGDGEGVDLLIIEDKKQNPKIMWRFIDDINWQ</sequence>
<evidence type="ECO:0000313" key="2">
    <source>
        <dbReference type="Proteomes" id="UP001324185"/>
    </source>
</evidence>
<protein>
    <submittedName>
        <fullName evidence="1">Uncharacterized protein</fullName>
    </submittedName>
</protein>
<gene>
    <name evidence="1" type="ORF">SR900_00800</name>
</gene>
<dbReference type="EMBL" id="CP140158">
    <property type="protein sequence ID" value="WQG85433.1"/>
    <property type="molecule type" value="Genomic_DNA"/>
</dbReference>
<dbReference type="RefSeq" id="WP_026309167.1">
    <property type="nucleotide sequence ID" value="NZ_CP140158.1"/>
</dbReference>
<dbReference type="Proteomes" id="UP001324185">
    <property type="component" value="Chromosome"/>
</dbReference>
<organism evidence="1 2">
    <name type="scientific">Kangiella aquimarina</name>
    <dbReference type="NCBI Taxonomy" id="261965"/>
    <lineage>
        <taxon>Bacteria</taxon>
        <taxon>Pseudomonadati</taxon>
        <taxon>Pseudomonadota</taxon>
        <taxon>Gammaproteobacteria</taxon>
        <taxon>Kangiellales</taxon>
        <taxon>Kangiellaceae</taxon>
        <taxon>Kangiella</taxon>
    </lineage>
</organism>